<organism evidence="1 2">
    <name type="scientific">Bacteroides finegoldii</name>
    <dbReference type="NCBI Taxonomy" id="338188"/>
    <lineage>
        <taxon>Bacteria</taxon>
        <taxon>Pseudomonadati</taxon>
        <taxon>Bacteroidota</taxon>
        <taxon>Bacteroidia</taxon>
        <taxon>Bacteroidales</taxon>
        <taxon>Bacteroidaceae</taxon>
        <taxon>Bacteroides</taxon>
    </lineage>
</organism>
<dbReference type="RefSeq" id="WP_004320669.1">
    <property type="nucleotide sequence ID" value="NZ_CABIXA010000011.1"/>
</dbReference>
<accession>A0A174G6J9</accession>
<sequence length="398" mass="47785">MSTFRSIEELVKSLDREKELLKEMFAKRKSLSFRYDYALEMTEYKEERIRYLIDYGVIRDTGDFLEMEDIYLKFFEDVLEVNEEINVSFVQDYLTRLNENIDYYLKENNEQRKYNYQREVKRCLKNIALTTVRNVMDLKRNMDNTYKNEPNYKIKKTKLVRLDEKRNNIALLIRKSEELIDYGQPVFFRVAMDVQMRNVVSDVKLQLNDSYHNLIEIQKQIIHYLNLIDYQNRIFEKVKKLKYLKDQFLLEEHTSIRSVAAQKNPVWMEPQVGYRIKLSIDNLRTSDEAFQILKKLVARQRNSPKGMKQLADAIPEGYLDGQSQMIDTVNLQEVHNSFMASSTHLFSFVMNYRYRKEVTRGEKLIFFCQLASQYADELRFTDTYEISDEVEYPLIYAK</sequence>
<dbReference type="STRING" id="338188.ERS852397_02319"/>
<evidence type="ECO:0000313" key="2">
    <source>
        <dbReference type="Proteomes" id="UP000095517"/>
    </source>
</evidence>
<dbReference type="Proteomes" id="UP000095517">
    <property type="component" value="Unassembled WGS sequence"/>
</dbReference>
<proteinExistence type="predicted"/>
<evidence type="ECO:0000313" key="1">
    <source>
        <dbReference type="EMBL" id="CUO57247.1"/>
    </source>
</evidence>
<gene>
    <name evidence="1" type="ORF">ERS852397_02319</name>
</gene>
<name>A0A174G6J9_9BACE</name>
<dbReference type="EMBL" id="CYZH01000011">
    <property type="protein sequence ID" value="CUO57247.1"/>
    <property type="molecule type" value="Genomic_DNA"/>
</dbReference>
<reference evidence="1 2" key="1">
    <citation type="submission" date="2015-09" db="EMBL/GenBank/DDBJ databases">
        <authorList>
            <consortium name="Pathogen Informatics"/>
        </authorList>
    </citation>
    <scope>NUCLEOTIDE SEQUENCE [LARGE SCALE GENOMIC DNA]</scope>
    <source>
        <strain evidence="1 2">2789STDY5608840</strain>
    </source>
</reference>
<protein>
    <submittedName>
        <fullName evidence="1">Uncharacterized protein</fullName>
    </submittedName>
</protein>
<dbReference type="GeneID" id="69478861"/>
<dbReference type="AlphaFoldDB" id="A0A174G6J9"/>